<dbReference type="FunFam" id="3.30.565.10:FF:000006">
    <property type="entry name" value="Sensor histidine kinase WalK"/>
    <property type="match status" value="1"/>
</dbReference>
<dbReference type="SMART" id="SM00387">
    <property type="entry name" value="HATPase_c"/>
    <property type="match status" value="1"/>
</dbReference>
<dbReference type="SMART" id="SM00388">
    <property type="entry name" value="HisKA"/>
    <property type="match status" value="1"/>
</dbReference>
<dbReference type="Gene3D" id="3.30.565.10">
    <property type="entry name" value="Histidine kinase-like ATPase, C-terminal domain"/>
    <property type="match status" value="1"/>
</dbReference>
<evidence type="ECO:0000256" key="4">
    <source>
        <dbReference type="ARBA" id="ARBA00022475"/>
    </source>
</evidence>
<name>A0A9X7Z4C6_9BACL</name>
<evidence type="ECO:0000256" key="8">
    <source>
        <dbReference type="ARBA" id="ARBA00022777"/>
    </source>
</evidence>
<keyword evidence="12" id="KW-1133">Transmembrane helix</keyword>
<evidence type="ECO:0000259" key="14">
    <source>
        <dbReference type="PROSITE" id="PS50885"/>
    </source>
</evidence>
<dbReference type="KEGG" id="afx:JZ786_15075"/>
<dbReference type="Proteomes" id="UP000663505">
    <property type="component" value="Chromosome"/>
</dbReference>
<keyword evidence="11 12" id="KW-0472">Membrane</keyword>
<accession>A0A9X7Z4C6</accession>
<gene>
    <name evidence="15" type="ORF">JZ786_15075</name>
</gene>
<feature type="domain" description="HAMP" evidence="14">
    <location>
        <begin position="173"/>
        <end position="225"/>
    </location>
</feature>
<dbReference type="SUPFAM" id="SSF158472">
    <property type="entry name" value="HAMP domain-like"/>
    <property type="match status" value="1"/>
</dbReference>
<keyword evidence="9" id="KW-0067">ATP-binding</keyword>
<dbReference type="GO" id="GO:0000155">
    <property type="term" value="F:phosphorelay sensor kinase activity"/>
    <property type="evidence" value="ECO:0007669"/>
    <property type="project" value="InterPro"/>
</dbReference>
<keyword evidence="7" id="KW-0547">Nucleotide-binding</keyword>
<dbReference type="InterPro" id="IPR005467">
    <property type="entry name" value="His_kinase_dom"/>
</dbReference>
<dbReference type="PANTHER" id="PTHR43711:SF1">
    <property type="entry name" value="HISTIDINE KINASE 1"/>
    <property type="match status" value="1"/>
</dbReference>
<dbReference type="EMBL" id="CP071182">
    <property type="protein sequence ID" value="QSO45859.1"/>
    <property type="molecule type" value="Genomic_DNA"/>
</dbReference>
<dbReference type="AlphaFoldDB" id="A0A9X7Z4C6"/>
<evidence type="ECO:0000256" key="12">
    <source>
        <dbReference type="SAM" id="Phobius"/>
    </source>
</evidence>
<dbReference type="EC" id="2.7.13.3" evidence="3"/>
<comment type="subcellular location">
    <subcellularLocation>
        <location evidence="2">Cell membrane</location>
        <topology evidence="2">Multi-pass membrane protein</topology>
    </subcellularLocation>
</comment>
<comment type="catalytic activity">
    <reaction evidence="1">
        <text>ATP + protein L-histidine = ADP + protein N-phospho-L-histidine.</text>
        <dbReference type="EC" id="2.7.13.3"/>
    </reaction>
</comment>
<dbReference type="GO" id="GO:0005886">
    <property type="term" value="C:plasma membrane"/>
    <property type="evidence" value="ECO:0007669"/>
    <property type="project" value="UniProtKB-SubCell"/>
</dbReference>
<keyword evidence="16" id="KW-1185">Reference proteome</keyword>
<evidence type="ECO:0000256" key="5">
    <source>
        <dbReference type="ARBA" id="ARBA00022553"/>
    </source>
</evidence>
<dbReference type="InterPro" id="IPR036097">
    <property type="entry name" value="HisK_dim/P_sf"/>
</dbReference>
<feature type="domain" description="Histidine kinase" evidence="13">
    <location>
        <begin position="233"/>
        <end position="448"/>
    </location>
</feature>
<dbReference type="Gene3D" id="6.10.340.10">
    <property type="match status" value="1"/>
</dbReference>
<evidence type="ECO:0000256" key="2">
    <source>
        <dbReference type="ARBA" id="ARBA00004651"/>
    </source>
</evidence>
<dbReference type="CDD" id="cd16922">
    <property type="entry name" value="HATPase_EvgS-ArcB-TorS-like"/>
    <property type="match status" value="1"/>
</dbReference>
<reference evidence="15 16" key="1">
    <citation type="submission" date="2021-02" db="EMBL/GenBank/DDBJ databases">
        <title>Alicyclobacillus curvatus sp. nov. and Alicyclobacillus mengziensis sp. nov., two acidophilic bacteria isolated from acid mine drainage.</title>
        <authorList>
            <person name="Huang Y."/>
        </authorList>
    </citation>
    <scope>NUCLEOTIDE SEQUENCE [LARGE SCALE GENOMIC DNA]</scope>
    <source>
        <strain evidence="15 16">S30H14</strain>
    </source>
</reference>
<keyword evidence="10" id="KW-0902">Two-component regulatory system</keyword>
<evidence type="ECO:0000256" key="1">
    <source>
        <dbReference type="ARBA" id="ARBA00000085"/>
    </source>
</evidence>
<dbReference type="CDD" id="cd06225">
    <property type="entry name" value="HAMP"/>
    <property type="match status" value="1"/>
</dbReference>
<evidence type="ECO:0000256" key="3">
    <source>
        <dbReference type="ARBA" id="ARBA00012438"/>
    </source>
</evidence>
<dbReference type="GO" id="GO:0005524">
    <property type="term" value="F:ATP binding"/>
    <property type="evidence" value="ECO:0007669"/>
    <property type="project" value="UniProtKB-KW"/>
</dbReference>
<evidence type="ECO:0000259" key="13">
    <source>
        <dbReference type="PROSITE" id="PS50109"/>
    </source>
</evidence>
<dbReference type="RefSeq" id="WP_206655232.1">
    <property type="nucleotide sequence ID" value="NZ_CP071182.1"/>
</dbReference>
<dbReference type="CDD" id="cd00082">
    <property type="entry name" value="HisKA"/>
    <property type="match status" value="1"/>
</dbReference>
<keyword evidence="5" id="KW-0597">Phosphoprotein</keyword>
<dbReference type="InterPro" id="IPR003660">
    <property type="entry name" value="HAMP_dom"/>
</dbReference>
<protein>
    <recommendedName>
        <fullName evidence="3">histidine kinase</fullName>
        <ecNumber evidence="3">2.7.13.3</ecNumber>
    </recommendedName>
</protein>
<evidence type="ECO:0000256" key="10">
    <source>
        <dbReference type="ARBA" id="ARBA00023012"/>
    </source>
</evidence>
<keyword evidence="12" id="KW-0812">Transmembrane</keyword>
<dbReference type="Pfam" id="PF00672">
    <property type="entry name" value="HAMP"/>
    <property type="match status" value="1"/>
</dbReference>
<dbReference type="PRINTS" id="PR00344">
    <property type="entry name" value="BCTRLSENSOR"/>
</dbReference>
<evidence type="ECO:0000256" key="7">
    <source>
        <dbReference type="ARBA" id="ARBA00022741"/>
    </source>
</evidence>
<keyword evidence="4" id="KW-1003">Cell membrane</keyword>
<evidence type="ECO:0000313" key="16">
    <source>
        <dbReference type="Proteomes" id="UP000663505"/>
    </source>
</evidence>
<feature type="transmembrane region" description="Helical" evidence="12">
    <location>
        <begin position="149"/>
        <end position="171"/>
    </location>
</feature>
<dbReference type="SUPFAM" id="SSF55874">
    <property type="entry name" value="ATPase domain of HSP90 chaperone/DNA topoisomerase II/histidine kinase"/>
    <property type="match status" value="1"/>
</dbReference>
<dbReference type="InterPro" id="IPR003594">
    <property type="entry name" value="HATPase_dom"/>
</dbReference>
<feature type="transmembrane region" description="Helical" evidence="12">
    <location>
        <begin position="6"/>
        <end position="25"/>
    </location>
</feature>
<dbReference type="PROSITE" id="PS50885">
    <property type="entry name" value="HAMP"/>
    <property type="match status" value="1"/>
</dbReference>
<dbReference type="SUPFAM" id="SSF47384">
    <property type="entry name" value="Homodimeric domain of signal transducing histidine kinase"/>
    <property type="match status" value="1"/>
</dbReference>
<dbReference type="Pfam" id="PF00512">
    <property type="entry name" value="HisKA"/>
    <property type="match status" value="1"/>
</dbReference>
<dbReference type="InterPro" id="IPR036890">
    <property type="entry name" value="HATPase_C_sf"/>
</dbReference>
<keyword evidence="8" id="KW-0418">Kinase</keyword>
<dbReference type="Pfam" id="PF02518">
    <property type="entry name" value="HATPase_c"/>
    <property type="match status" value="1"/>
</dbReference>
<evidence type="ECO:0000256" key="9">
    <source>
        <dbReference type="ARBA" id="ARBA00022840"/>
    </source>
</evidence>
<dbReference type="InterPro" id="IPR050736">
    <property type="entry name" value="Sensor_HK_Regulatory"/>
</dbReference>
<dbReference type="InterPro" id="IPR003661">
    <property type="entry name" value="HisK_dim/P_dom"/>
</dbReference>
<evidence type="ECO:0000256" key="11">
    <source>
        <dbReference type="ARBA" id="ARBA00023136"/>
    </source>
</evidence>
<dbReference type="PROSITE" id="PS50109">
    <property type="entry name" value="HIS_KIN"/>
    <property type="match status" value="1"/>
</dbReference>
<evidence type="ECO:0000256" key="6">
    <source>
        <dbReference type="ARBA" id="ARBA00022679"/>
    </source>
</evidence>
<dbReference type="InterPro" id="IPR004358">
    <property type="entry name" value="Sig_transdc_His_kin-like_C"/>
</dbReference>
<dbReference type="SMART" id="SM00304">
    <property type="entry name" value="HAMP"/>
    <property type="match status" value="1"/>
</dbReference>
<organism evidence="15 16">
    <name type="scientific">Alicyclobacillus mengziensis</name>
    <dbReference type="NCBI Taxonomy" id="2931921"/>
    <lineage>
        <taxon>Bacteria</taxon>
        <taxon>Bacillati</taxon>
        <taxon>Bacillota</taxon>
        <taxon>Bacilli</taxon>
        <taxon>Bacillales</taxon>
        <taxon>Alicyclobacillaceae</taxon>
        <taxon>Alicyclobacillus</taxon>
    </lineage>
</organism>
<keyword evidence="6" id="KW-0808">Transferase</keyword>
<sequence length="454" mass="49794">MELRNKFIVGIAFIVFFMASMFVFMSNRVVSNQFRQYAVAAQQGSATAWGNQLILYYETHGQSWVGLQNFLVYILQFSNHKSIPEYMEVLSGSGAPVATLAVSNNNLANANADINLPLKVNNQKIGTLIIRNRGIEQLFQIERSVIRSIMLVTIAGTLLTAILALGVAVWFSNRLTDPLKKLLQGIEGLAEGNLETQVEAVSTDELGAVASAFNNLVGQLKRTEQARKHLVADVAHELRTPLSIINGQLELIEQGIKASDIENLLPIHDEVFRLTQLVNDLHQLTIAEAGKLVLNKQLVDMPSLVERIVENFQMATEDNGVSVKFGTDVEELSIPVDRNRLTQVLINLIGNAVRYTPEGGTVEVIVARRDEYAEIKVKDTGVGIAPDHQAHIFDRFYRADEDRTRDTGGTGLGLAIAKEFVEAHGGNIELSSTVGVGSAFTVHLPLPKSNMKGA</sequence>
<dbReference type="PANTHER" id="PTHR43711">
    <property type="entry name" value="TWO-COMPONENT HISTIDINE KINASE"/>
    <property type="match status" value="1"/>
</dbReference>
<evidence type="ECO:0000313" key="15">
    <source>
        <dbReference type="EMBL" id="QSO45859.1"/>
    </source>
</evidence>
<proteinExistence type="predicted"/>
<dbReference type="Gene3D" id="1.10.287.130">
    <property type="match status" value="1"/>
</dbReference>